<evidence type="ECO:0000259" key="2">
    <source>
        <dbReference type="Pfam" id="PF07833"/>
    </source>
</evidence>
<evidence type="ECO:0000256" key="1">
    <source>
        <dbReference type="SAM" id="SignalP"/>
    </source>
</evidence>
<dbReference type="SUPFAM" id="SSF55383">
    <property type="entry name" value="Copper amine oxidase, domain N"/>
    <property type="match status" value="1"/>
</dbReference>
<name>A0ABV9FKG2_9BACL</name>
<dbReference type="Gene3D" id="3.30.457.10">
    <property type="entry name" value="Copper amine oxidase-like, N-terminal domain"/>
    <property type="match status" value="1"/>
</dbReference>
<dbReference type="Proteomes" id="UP001596028">
    <property type="component" value="Unassembled WGS sequence"/>
</dbReference>
<keyword evidence="1" id="KW-0732">Signal</keyword>
<feature type="domain" description="Copper amine oxidase-like N-terminal" evidence="2">
    <location>
        <begin position="36"/>
        <end position="142"/>
    </location>
</feature>
<organism evidence="3 4">
    <name type="scientific">Cohnella hongkongensis</name>
    <dbReference type="NCBI Taxonomy" id="178337"/>
    <lineage>
        <taxon>Bacteria</taxon>
        <taxon>Bacillati</taxon>
        <taxon>Bacillota</taxon>
        <taxon>Bacilli</taxon>
        <taxon>Bacillales</taxon>
        <taxon>Paenibacillaceae</taxon>
        <taxon>Cohnella</taxon>
    </lineage>
</organism>
<protein>
    <submittedName>
        <fullName evidence="3">Stalk domain-containing protein</fullName>
    </submittedName>
</protein>
<dbReference type="SUPFAM" id="SSF54427">
    <property type="entry name" value="NTF2-like"/>
    <property type="match status" value="2"/>
</dbReference>
<gene>
    <name evidence="3" type="ORF">ACFO3S_20590</name>
</gene>
<dbReference type="EMBL" id="JBHSEP010000018">
    <property type="protein sequence ID" value="MFC4600654.1"/>
    <property type="molecule type" value="Genomic_DNA"/>
</dbReference>
<feature type="signal peptide" evidence="1">
    <location>
        <begin position="1"/>
        <end position="24"/>
    </location>
</feature>
<feature type="chain" id="PRO_5045102318" evidence="1">
    <location>
        <begin position="25"/>
        <end position="396"/>
    </location>
</feature>
<evidence type="ECO:0000313" key="3">
    <source>
        <dbReference type="EMBL" id="MFC4600654.1"/>
    </source>
</evidence>
<dbReference type="InterPro" id="IPR032710">
    <property type="entry name" value="NTF2-like_dom_sf"/>
</dbReference>
<dbReference type="InterPro" id="IPR036582">
    <property type="entry name" value="Mao_N_sf"/>
</dbReference>
<dbReference type="InterPro" id="IPR012854">
    <property type="entry name" value="Cu_amine_oxidase-like_N"/>
</dbReference>
<reference evidence="4" key="1">
    <citation type="journal article" date="2019" name="Int. J. Syst. Evol. Microbiol.">
        <title>The Global Catalogue of Microorganisms (GCM) 10K type strain sequencing project: providing services to taxonomists for standard genome sequencing and annotation.</title>
        <authorList>
            <consortium name="The Broad Institute Genomics Platform"/>
            <consortium name="The Broad Institute Genome Sequencing Center for Infectious Disease"/>
            <person name="Wu L."/>
            <person name="Ma J."/>
        </authorList>
    </citation>
    <scope>NUCLEOTIDE SEQUENCE [LARGE SCALE GENOMIC DNA]</scope>
    <source>
        <strain evidence="4">CCUG 49571</strain>
    </source>
</reference>
<sequence>MKRWAIALISSAVMAFAAAGAASAATAKQASAVQVQIDGKAVDLGSDLLIEKGKSYIEYAALFQALGYGTDLDSSTQILYAESEDYEIQASADADIAIVNGRAIPSTGEIIEREGRTMIGVRFAGQLTNHKVLWNGQEKTISLVFQGPTAADKLSVNEMFSKMLLVEAAGDPEGIVQLMASDSLMNADEVRANFENTRTKTTINELKIVSFSPREAVVLALEDSKKVSGKFYPDNLAQVRYTLHKESDGWKIYNVEVLGLEYTNIPGLFDQQATMPEADKSAIGQAFEDQVKATNEKDAEAYVATLADFPEKEQLKEQLSSVFGAMTFRVTSEKWTVVDYDGEKETASLLVQMITETEAEGQSQKSRSVVLNDAVKVDGKWLLQAEAIVLSNEPLQ</sequence>
<dbReference type="Pfam" id="PF07833">
    <property type="entry name" value="Cu_amine_oxidN1"/>
    <property type="match status" value="1"/>
</dbReference>
<accession>A0ABV9FKG2</accession>
<dbReference type="RefSeq" id="WP_378099928.1">
    <property type="nucleotide sequence ID" value="NZ_JBHSEP010000018.1"/>
</dbReference>
<evidence type="ECO:0000313" key="4">
    <source>
        <dbReference type="Proteomes" id="UP001596028"/>
    </source>
</evidence>
<comment type="caution">
    <text evidence="3">The sequence shown here is derived from an EMBL/GenBank/DDBJ whole genome shotgun (WGS) entry which is preliminary data.</text>
</comment>
<keyword evidence="4" id="KW-1185">Reference proteome</keyword>
<proteinExistence type="predicted"/>